<sequence>MLSCNWLMFQPERVPAAKLRAEWTDSAFGGRAKVALVVVDPGSRRSRAGSGHQPIGGHQSSPDH</sequence>
<dbReference type="AlphaFoldDB" id="A0A8J3UIN1"/>
<name>A0A8J3UIN1_9ACTN</name>
<dbReference type="Proteomes" id="UP000644610">
    <property type="component" value="Unassembled WGS sequence"/>
</dbReference>
<proteinExistence type="predicted"/>
<gene>
    <name evidence="2" type="ORF">Psi02_04200</name>
</gene>
<evidence type="ECO:0000313" key="3">
    <source>
        <dbReference type="Proteomes" id="UP000644610"/>
    </source>
</evidence>
<accession>A0A8J3UIN1</accession>
<dbReference type="EMBL" id="BOOQ01000002">
    <property type="protein sequence ID" value="GII43996.1"/>
    <property type="molecule type" value="Genomic_DNA"/>
</dbReference>
<organism evidence="2 3">
    <name type="scientific">Planotetraspora silvatica</name>
    <dbReference type="NCBI Taxonomy" id="234614"/>
    <lineage>
        <taxon>Bacteria</taxon>
        <taxon>Bacillati</taxon>
        <taxon>Actinomycetota</taxon>
        <taxon>Actinomycetes</taxon>
        <taxon>Streptosporangiales</taxon>
        <taxon>Streptosporangiaceae</taxon>
        <taxon>Planotetraspora</taxon>
    </lineage>
</organism>
<reference evidence="2" key="1">
    <citation type="submission" date="2021-01" db="EMBL/GenBank/DDBJ databases">
        <title>Whole genome shotgun sequence of Planotetraspora silvatica NBRC 100141.</title>
        <authorList>
            <person name="Komaki H."/>
            <person name="Tamura T."/>
        </authorList>
    </citation>
    <scope>NUCLEOTIDE SEQUENCE</scope>
    <source>
        <strain evidence="2">NBRC 100141</strain>
    </source>
</reference>
<feature type="region of interest" description="Disordered" evidence="1">
    <location>
        <begin position="41"/>
        <end position="64"/>
    </location>
</feature>
<protein>
    <submittedName>
        <fullName evidence="2">Uncharacterized protein</fullName>
    </submittedName>
</protein>
<evidence type="ECO:0000313" key="2">
    <source>
        <dbReference type="EMBL" id="GII43996.1"/>
    </source>
</evidence>
<keyword evidence="3" id="KW-1185">Reference proteome</keyword>
<comment type="caution">
    <text evidence="2">The sequence shown here is derived from an EMBL/GenBank/DDBJ whole genome shotgun (WGS) entry which is preliminary data.</text>
</comment>
<evidence type="ECO:0000256" key="1">
    <source>
        <dbReference type="SAM" id="MobiDB-lite"/>
    </source>
</evidence>